<dbReference type="CDD" id="cd00448">
    <property type="entry name" value="YjgF_YER057c_UK114_family"/>
    <property type="match status" value="1"/>
</dbReference>
<gene>
    <name evidence="2" type="primary">yabJ_3</name>
    <name evidence="2" type="ORF">ROA7023_02713</name>
</gene>
<evidence type="ECO:0000313" key="2">
    <source>
        <dbReference type="EMBL" id="SLN59290.1"/>
    </source>
</evidence>
<dbReference type="EC" id="3.5.4.-" evidence="2"/>
<sequence>MPIQEIKTEAAPKPNSNYAQAMHVSAGARTLHISGQLGISPEGMLAEGMEAQLEQAWANVLAILKAADMAPTDIVDMRVYLSDRAAVPIARDVRDRVLDGHVAASTLIVCGLANADWLAEIAVTAATDRP</sequence>
<reference evidence="2 3" key="1">
    <citation type="submission" date="2017-03" db="EMBL/GenBank/DDBJ databases">
        <authorList>
            <person name="Afonso C.L."/>
            <person name="Miller P.J."/>
            <person name="Scott M.A."/>
            <person name="Spackman E."/>
            <person name="Goraichik I."/>
            <person name="Dimitrov K.M."/>
            <person name="Suarez D.L."/>
            <person name="Swayne D.E."/>
        </authorList>
    </citation>
    <scope>NUCLEOTIDE SEQUENCE [LARGE SCALE GENOMIC DNA]</scope>
    <source>
        <strain evidence="2 3">CECT 7023</strain>
    </source>
</reference>
<proteinExistence type="inferred from homology"/>
<dbReference type="InterPro" id="IPR035959">
    <property type="entry name" value="RutC-like_sf"/>
</dbReference>
<dbReference type="OrthoDB" id="9808943at2"/>
<organism evidence="2 3">
    <name type="scientific">Roseisalinus antarcticus</name>
    <dbReference type="NCBI Taxonomy" id="254357"/>
    <lineage>
        <taxon>Bacteria</taxon>
        <taxon>Pseudomonadati</taxon>
        <taxon>Pseudomonadota</taxon>
        <taxon>Alphaproteobacteria</taxon>
        <taxon>Rhodobacterales</taxon>
        <taxon>Roseobacteraceae</taxon>
        <taxon>Roseisalinus</taxon>
    </lineage>
</organism>
<dbReference type="GO" id="GO:0005829">
    <property type="term" value="C:cytosol"/>
    <property type="evidence" value="ECO:0007669"/>
    <property type="project" value="TreeGrafter"/>
</dbReference>
<accession>A0A1Y5TD48</accession>
<keyword evidence="2" id="KW-0378">Hydrolase</keyword>
<dbReference type="SUPFAM" id="SSF55298">
    <property type="entry name" value="YjgF-like"/>
    <property type="match status" value="1"/>
</dbReference>
<keyword evidence="3" id="KW-1185">Reference proteome</keyword>
<dbReference type="InterPro" id="IPR006175">
    <property type="entry name" value="YjgF/YER057c/UK114"/>
</dbReference>
<dbReference type="PANTHER" id="PTHR11803:SF58">
    <property type="entry name" value="PROTEIN HMF1-RELATED"/>
    <property type="match status" value="1"/>
</dbReference>
<comment type="similarity">
    <text evidence="1">Belongs to the RutC family.</text>
</comment>
<evidence type="ECO:0000313" key="3">
    <source>
        <dbReference type="Proteomes" id="UP000193900"/>
    </source>
</evidence>
<dbReference type="AlphaFoldDB" id="A0A1Y5TD48"/>
<name>A0A1Y5TD48_9RHOB</name>
<dbReference type="GO" id="GO:0019239">
    <property type="term" value="F:deaminase activity"/>
    <property type="evidence" value="ECO:0007669"/>
    <property type="project" value="TreeGrafter"/>
</dbReference>
<dbReference type="Proteomes" id="UP000193900">
    <property type="component" value="Unassembled WGS sequence"/>
</dbReference>
<dbReference type="EMBL" id="FWFZ01000014">
    <property type="protein sequence ID" value="SLN59290.1"/>
    <property type="molecule type" value="Genomic_DNA"/>
</dbReference>
<dbReference type="Gene3D" id="3.30.1330.40">
    <property type="entry name" value="RutC-like"/>
    <property type="match status" value="1"/>
</dbReference>
<dbReference type="Pfam" id="PF01042">
    <property type="entry name" value="Ribonuc_L-PSP"/>
    <property type="match status" value="1"/>
</dbReference>
<dbReference type="RefSeq" id="WP_159458506.1">
    <property type="nucleotide sequence ID" value="NZ_FWFZ01000014.1"/>
</dbReference>
<dbReference type="PANTHER" id="PTHR11803">
    <property type="entry name" value="2-IMINOBUTANOATE/2-IMINOPROPANOATE DEAMINASE RIDA"/>
    <property type="match status" value="1"/>
</dbReference>
<protein>
    <submittedName>
        <fullName evidence="2">Enamine/imine deaminase</fullName>
        <ecNumber evidence="2">3.5.4.-</ecNumber>
    </submittedName>
</protein>
<evidence type="ECO:0000256" key="1">
    <source>
        <dbReference type="ARBA" id="ARBA00010552"/>
    </source>
</evidence>